<keyword evidence="5 7" id="KW-0472">Membrane</keyword>
<dbReference type="InterPro" id="IPR043428">
    <property type="entry name" value="LivM-like"/>
</dbReference>
<evidence type="ECO:0000256" key="4">
    <source>
        <dbReference type="ARBA" id="ARBA00022989"/>
    </source>
</evidence>
<evidence type="ECO:0008006" key="10">
    <source>
        <dbReference type="Google" id="ProtNLM"/>
    </source>
</evidence>
<evidence type="ECO:0000256" key="6">
    <source>
        <dbReference type="SAM" id="MobiDB-lite"/>
    </source>
</evidence>
<dbReference type="InterPro" id="IPR001851">
    <property type="entry name" value="ABC_transp_permease"/>
</dbReference>
<feature type="transmembrane region" description="Helical" evidence="7">
    <location>
        <begin position="264"/>
        <end position="288"/>
    </location>
</feature>
<dbReference type="Proteomes" id="UP001499954">
    <property type="component" value="Unassembled WGS sequence"/>
</dbReference>
<feature type="region of interest" description="Disordered" evidence="6">
    <location>
        <begin position="1"/>
        <end position="25"/>
    </location>
</feature>
<feature type="transmembrane region" description="Helical" evidence="7">
    <location>
        <begin position="168"/>
        <end position="185"/>
    </location>
</feature>
<accession>A0ABP5BHI9</accession>
<organism evidence="8 9">
    <name type="scientific">Agromyces allii</name>
    <dbReference type="NCBI Taxonomy" id="393607"/>
    <lineage>
        <taxon>Bacteria</taxon>
        <taxon>Bacillati</taxon>
        <taxon>Actinomycetota</taxon>
        <taxon>Actinomycetes</taxon>
        <taxon>Micrococcales</taxon>
        <taxon>Microbacteriaceae</taxon>
        <taxon>Agromyces</taxon>
    </lineage>
</organism>
<evidence type="ECO:0000256" key="3">
    <source>
        <dbReference type="ARBA" id="ARBA00022692"/>
    </source>
</evidence>
<feature type="transmembrane region" description="Helical" evidence="7">
    <location>
        <begin position="79"/>
        <end position="97"/>
    </location>
</feature>
<evidence type="ECO:0000313" key="8">
    <source>
        <dbReference type="EMBL" id="GAA1944708.1"/>
    </source>
</evidence>
<dbReference type="PANTHER" id="PTHR30482:SF17">
    <property type="entry name" value="ABC TRANSPORTER ATP-BINDING PROTEIN"/>
    <property type="match status" value="1"/>
</dbReference>
<feature type="transmembrane region" description="Helical" evidence="7">
    <location>
        <begin position="138"/>
        <end position="161"/>
    </location>
</feature>
<dbReference type="CDD" id="cd06581">
    <property type="entry name" value="TM_PBP1_LivM_like"/>
    <property type="match status" value="1"/>
</dbReference>
<dbReference type="EMBL" id="BAAAMK010000001">
    <property type="protein sequence ID" value="GAA1944708.1"/>
    <property type="molecule type" value="Genomic_DNA"/>
</dbReference>
<dbReference type="Pfam" id="PF02653">
    <property type="entry name" value="BPD_transp_2"/>
    <property type="match status" value="1"/>
</dbReference>
<dbReference type="PANTHER" id="PTHR30482">
    <property type="entry name" value="HIGH-AFFINITY BRANCHED-CHAIN AMINO ACID TRANSPORT SYSTEM PERMEASE"/>
    <property type="match status" value="1"/>
</dbReference>
<proteinExistence type="predicted"/>
<feature type="transmembrane region" description="Helical" evidence="7">
    <location>
        <begin position="358"/>
        <end position="379"/>
    </location>
</feature>
<evidence type="ECO:0000256" key="5">
    <source>
        <dbReference type="ARBA" id="ARBA00023136"/>
    </source>
</evidence>
<evidence type="ECO:0000256" key="7">
    <source>
        <dbReference type="SAM" id="Phobius"/>
    </source>
</evidence>
<feature type="compositionally biased region" description="Low complexity" evidence="6">
    <location>
        <begin position="9"/>
        <end position="25"/>
    </location>
</feature>
<feature type="transmembrane region" description="Helical" evidence="7">
    <location>
        <begin position="47"/>
        <end position="67"/>
    </location>
</feature>
<reference evidence="9" key="1">
    <citation type="journal article" date="2019" name="Int. J. Syst. Evol. Microbiol.">
        <title>The Global Catalogue of Microorganisms (GCM) 10K type strain sequencing project: providing services to taxonomists for standard genome sequencing and annotation.</title>
        <authorList>
            <consortium name="The Broad Institute Genomics Platform"/>
            <consortium name="The Broad Institute Genome Sequencing Center for Infectious Disease"/>
            <person name="Wu L."/>
            <person name="Ma J."/>
        </authorList>
    </citation>
    <scope>NUCLEOTIDE SEQUENCE [LARGE SCALE GENOMIC DNA]</scope>
    <source>
        <strain evidence="9">JCM 13584</strain>
    </source>
</reference>
<keyword evidence="9" id="KW-1185">Reference proteome</keyword>
<gene>
    <name evidence="8" type="ORF">GCM10009717_08840</name>
</gene>
<evidence type="ECO:0000256" key="2">
    <source>
        <dbReference type="ARBA" id="ARBA00022475"/>
    </source>
</evidence>
<feature type="transmembrane region" description="Helical" evidence="7">
    <location>
        <begin position="219"/>
        <end position="237"/>
    </location>
</feature>
<keyword evidence="4 7" id="KW-1133">Transmembrane helix</keyword>
<feature type="transmembrane region" description="Helical" evidence="7">
    <location>
        <begin position="303"/>
        <end position="327"/>
    </location>
</feature>
<feature type="transmembrane region" description="Helical" evidence="7">
    <location>
        <begin position="334"/>
        <end position="352"/>
    </location>
</feature>
<evidence type="ECO:0000313" key="9">
    <source>
        <dbReference type="Proteomes" id="UP001499954"/>
    </source>
</evidence>
<comment type="caution">
    <text evidence="8">The sequence shown here is derived from an EMBL/GenBank/DDBJ whole genome shotgun (WGS) entry which is preliminary data.</text>
</comment>
<comment type="subcellular location">
    <subcellularLocation>
        <location evidence="1">Cell membrane</location>
        <topology evidence="1">Multi-pass membrane protein</topology>
    </subcellularLocation>
</comment>
<feature type="transmembrane region" description="Helical" evidence="7">
    <location>
        <begin position="104"/>
        <end position="126"/>
    </location>
</feature>
<name>A0ABP5BHI9_9MICO</name>
<keyword evidence="2" id="KW-1003">Cell membrane</keyword>
<protein>
    <recommendedName>
        <fullName evidence="10">Branched-chain amino acid ABC transporter permease</fullName>
    </recommendedName>
</protein>
<keyword evidence="3 7" id="KW-0812">Transmembrane</keyword>
<evidence type="ECO:0000256" key="1">
    <source>
        <dbReference type="ARBA" id="ARBA00004651"/>
    </source>
</evidence>
<sequence>MHSPDTDTDTPTTDAAASASTTAPTARAAAGAKGRAAASAPRMKRTLIGGLALVVLLAVLPLLAIDIPGVLPGPTYTPGTLQLLAYAMLIAALSLSYRMMFGLAGLLSFGHALFFAAGAYGLGMTLEAFAPVAWPSELVFVVSILVSLAFGLVLAATVGALALRVTGISFAMVTLAFAQAGSVIIRRNPGGATGGDEGLSLDIANVPGALVGVLNTRNLYWVALGVLVFVYLVVLWVEKSRAGHVAEATRENELRVRVIGIRPYTVKLLIFIVASVLAAVAGMGYLLLQSGASPRVATADFTLTLLVIVVLGGVGYRWGAIVGGIVYTLLDQRLTALAGSDFIAGLPAVLRVPLSEPLFILGTLFILVVLFLPGGIAGIPQRIRSGRTQHPVEAEEATDA</sequence>